<dbReference type="CDD" id="cd02570">
    <property type="entry name" value="PseudoU_synth_EcTruA"/>
    <property type="match status" value="1"/>
</dbReference>
<dbReference type="Gene3D" id="3.30.70.660">
    <property type="entry name" value="Pseudouridine synthase I, catalytic domain, C-terminal subdomain"/>
    <property type="match status" value="1"/>
</dbReference>
<dbReference type="GO" id="GO:0003723">
    <property type="term" value="F:RNA binding"/>
    <property type="evidence" value="ECO:0007669"/>
    <property type="project" value="InterPro"/>
</dbReference>
<dbReference type="InterPro" id="IPR020103">
    <property type="entry name" value="PsdUridine_synth_cat_dom_sf"/>
</dbReference>
<evidence type="ECO:0000256" key="4">
    <source>
        <dbReference type="HAMAP-Rule" id="MF_00171"/>
    </source>
</evidence>
<proteinExistence type="inferred from homology"/>
<dbReference type="GO" id="GO:0160147">
    <property type="term" value="F:tRNA pseudouridine(38-40) synthase activity"/>
    <property type="evidence" value="ECO:0007669"/>
    <property type="project" value="UniProtKB-EC"/>
</dbReference>
<dbReference type="InterPro" id="IPR001406">
    <property type="entry name" value="PsdUridine_synth_TruA"/>
</dbReference>
<comment type="caution">
    <text evidence="9">The sequence shown here is derived from an EMBL/GenBank/DDBJ whole genome shotgun (WGS) entry which is preliminary data.</text>
</comment>
<feature type="active site" description="Nucleophile" evidence="4 5">
    <location>
        <position position="58"/>
    </location>
</feature>
<evidence type="ECO:0000256" key="7">
    <source>
        <dbReference type="RuleBase" id="RU003792"/>
    </source>
</evidence>
<name>A0A6I3SLW5_HELMO</name>
<evidence type="ECO:0000256" key="5">
    <source>
        <dbReference type="PIRSR" id="PIRSR001430-1"/>
    </source>
</evidence>
<gene>
    <name evidence="4 9" type="primary">truA</name>
    <name evidence="9" type="ORF">GJ688_10710</name>
</gene>
<accession>A0A6I3SLW5</accession>
<evidence type="ECO:0000259" key="8">
    <source>
        <dbReference type="Pfam" id="PF01416"/>
    </source>
</evidence>
<evidence type="ECO:0000256" key="1">
    <source>
        <dbReference type="ARBA" id="ARBA00009375"/>
    </source>
</evidence>
<evidence type="ECO:0000256" key="2">
    <source>
        <dbReference type="ARBA" id="ARBA00022694"/>
    </source>
</evidence>
<dbReference type="PANTHER" id="PTHR11142:SF0">
    <property type="entry name" value="TRNA PSEUDOURIDINE SYNTHASE-LIKE 1"/>
    <property type="match status" value="1"/>
</dbReference>
<evidence type="ECO:0000256" key="6">
    <source>
        <dbReference type="PIRSR" id="PIRSR001430-2"/>
    </source>
</evidence>
<feature type="domain" description="Pseudouridine synthase I TruA alpha/beta" evidence="8">
    <location>
        <begin position="149"/>
        <end position="252"/>
    </location>
</feature>
<feature type="binding site" evidence="4 6">
    <location>
        <position position="116"/>
    </location>
    <ligand>
        <name>substrate</name>
    </ligand>
</feature>
<evidence type="ECO:0000313" key="10">
    <source>
        <dbReference type="Proteomes" id="UP000430670"/>
    </source>
</evidence>
<dbReference type="EMBL" id="WNKU01000011">
    <property type="protein sequence ID" value="MTV49447.1"/>
    <property type="molecule type" value="Genomic_DNA"/>
</dbReference>
<comment type="caution">
    <text evidence="4">Lacks conserved residue(s) required for the propagation of feature annotation.</text>
</comment>
<organism evidence="9 10">
    <name type="scientific">Heliobacterium mobile</name>
    <name type="common">Heliobacillus mobilis</name>
    <dbReference type="NCBI Taxonomy" id="28064"/>
    <lineage>
        <taxon>Bacteria</taxon>
        <taxon>Bacillati</taxon>
        <taxon>Bacillota</taxon>
        <taxon>Clostridia</taxon>
        <taxon>Eubacteriales</taxon>
        <taxon>Heliobacteriaceae</taxon>
        <taxon>Heliobacterium</taxon>
    </lineage>
</organism>
<evidence type="ECO:0000313" key="9">
    <source>
        <dbReference type="EMBL" id="MTV49447.1"/>
    </source>
</evidence>
<dbReference type="NCBIfam" id="TIGR00071">
    <property type="entry name" value="hisT_truA"/>
    <property type="match status" value="1"/>
</dbReference>
<keyword evidence="10" id="KW-1185">Reference proteome</keyword>
<comment type="similarity">
    <text evidence="1 4 7">Belongs to the tRNA pseudouridine synthase TruA family.</text>
</comment>
<dbReference type="RefSeq" id="WP_155476550.1">
    <property type="nucleotide sequence ID" value="NZ_WNKU01000011.1"/>
</dbReference>
<dbReference type="AlphaFoldDB" id="A0A6I3SLW5"/>
<feature type="domain" description="Pseudouridine synthase I TruA alpha/beta" evidence="8">
    <location>
        <begin position="10"/>
        <end position="109"/>
    </location>
</feature>
<dbReference type="PIRSF" id="PIRSF001430">
    <property type="entry name" value="tRNA_psdUrid_synth"/>
    <property type="match status" value="1"/>
</dbReference>
<protein>
    <recommendedName>
        <fullName evidence="4">tRNA pseudouridine synthase A</fullName>
        <ecNumber evidence="4">5.4.99.12</ecNumber>
    </recommendedName>
    <alternativeName>
        <fullName evidence="4">tRNA pseudouridine(38-40) synthase</fullName>
    </alternativeName>
    <alternativeName>
        <fullName evidence="4">tRNA pseudouridylate synthase I</fullName>
    </alternativeName>
    <alternativeName>
        <fullName evidence="4">tRNA-uridine isomerase I</fullName>
    </alternativeName>
</protein>
<comment type="catalytic activity">
    <reaction evidence="4 7">
        <text>uridine(38/39/40) in tRNA = pseudouridine(38/39/40) in tRNA</text>
        <dbReference type="Rhea" id="RHEA:22376"/>
        <dbReference type="Rhea" id="RHEA-COMP:10085"/>
        <dbReference type="Rhea" id="RHEA-COMP:10087"/>
        <dbReference type="ChEBI" id="CHEBI:65314"/>
        <dbReference type="ChEBI" id="CHEBI:65315"/>
        <dbReference type="EC" id="5.4.99.12"/>
    </reaction>
</comment>
<keyword evidence="3 4" id="KW-0413">Isomerase</keyword>
<comment type="subunit">
    <text evidence="4">Homodimer.</text>
</comment>
<dbReference type="InterPro" id="IPR020094">
    <property type="entry name" value="TruA/RsuA/RluB/E/F_N"/>
</dbReference>
<dbReference type="EC" id="5.4.99.12" evidence="4"/>
<dbReference type="FunFam" id="3.30.70.580:FF:000001">
    <property type="entry name" value="tRNA pseudouridine synthase A"/>
    <property type="match status" value="1"/>
</dbReference>
<dbReference type="HAMAP" id="MF_00171">
    <property type="entry name" value="TruA"/>
    <property type="match status" value="1"/>
</dbReference>
<dbReference type="PANTHER" id="PTHR11142">
    <property type="entry name" value="PSEUDOURIDYLATE SYNTHASE"/>
    <property type="match status" value="1"/>
</dbReference>
<evidence type="ECO:0000256" key="3">
    <source>
        <dbReference type="ARBA" id="ARBA00023235"/>
    </source>
</evidence>
<dbReference type="OrthoDB" id="9811823at2"/>
<comment type="function">
    <text evidence="4">Formation of pseudouridine at positions 38, 39 and 40 in the anticodon stem and loop of transfer RNAs.</text>
</comment>
<reference evidence="9 10" key="1">
    <citation type="submission" date="2019-11" db="EMBL/GenBank/DDBJ databases">
        <title>Whole-genome sequence of a the green, strictly anaerobic photosynthetic bacterium Heliobacillus mobilis DSM 6151.</title>
        <authorList>
            <person name="Kyndt J.A."/>
            <person name="Meyer T.E."/>
        </authorList>
    </citation>
    <scope>NUCLEOTIDE SEQUENCE [LARGE SCALE GENOMIC DNA]</scope>
    <source>
        <strain evidence="9 10">DSM 6151</strain>
    </source>
</reference>
<dbReference type="SUPFAM" id="SSF55120">
    <property type="entry name" value="Pseudouridine synthase"/>
    <property type="match status" value="1"/>
</dbReference>
<sequence length="261" mass="29304">MTEKRRVKFIVSYDGTSYHGFQTQEDPTNLPTIQDELMRAIQVLTGEEVKITCAGRTDAGVHARGQVVDFLTTSRIPDEKFPLAMNSLLPKDIAVVKAETVAEDFHSRFGALGKHYRYSIYNHRIHSPFHHRYSYQVYPPLHVAAMQEAAGYFVGTHDFRGFCATGSPVKDFVRTIWHCTLTVTEENLLLMDVMGDGFLYNMVRIITGTLVDVGKGKIAPESIPQIIASRDRTQAGTTAPPQGLALLEVWYNPLDFPFNLP</sequence>
<dbReference type="Proteomes" id="UP000430670">
    <property type="component" value="Unassembled WGS sequence"/>
</dbReference>
<dbReference type="Gene3D" id="3.30.70.580">
    <property type="entry name" value="Pseudouridine synthase I, catalytic domain, N-terminal subdomain"/>
    <property type="match status" value="1"/>
</dbReference>
<keyword evidence="2 4" id="KW-0819">tRNA processing</keyword>
<dbReference type="InterPro" id="IPR020095">
    <property type="entry name" value="PsdUridine_synth_TruA_C"/>
</dbReference>
<dbReference type="Pfam" id="PF01416">
    <property type="entry name" value="PseudoU_synth_1"/>
    <property type="match status" value="2"/>
</dbReference>
<dbReference type="GO" id="GO:0031119">
    <property type="term" value="P:tRNA pseudouridine synthesis"/>
    <property type="evidence" value="ECO:0007669"/>
    <property type="project" value="UniProtKB-UniRule"/>
</dbReference>
<dbReference type="InterPro" id="IPR020097">
    <property type="entry name" value="PsdUridine_synth_TruA_a/b_dom"/>
</dbReference>